<dbReference type="AlphaFoldDB" id="A0A4P7NPR3"/>
<dbReference type="InterPro" id="IPR017441">
    <property type="entry name" value="Protein_kinase_ATP_BS"/>
</dbReference>
<protein>
    <recommendedName>
        <fullName evidence="3">Protein kinase domain-containing protein</fullName>
    </recommendedName>
</protein>
<dbReference type="GO" id="GO:0004672">
    <property type="term" value="F:protein kinase activity"/>
    <property type="evidence" value="ECO:0007669"/>
    <property type="project" value="InterPro"/>
</dbReference>
<dbReference type="GO" id="GO:0005524">
    <property type="term" value="F:ATP binding"/>
    <property type="evidence" value="ECO:0007669"/>
    <property type="project" value="UniProtKB-UniRule"/>
</dbReference>
<name>A0A4P7NPR3_PYROR</name>
<proteinExistence type="predicted"/>
<gene>
    <name evidence="4" type="ORF">PoMZ_05856</name>
</gene>
<dbReference type="Proteomes" id="UP000294847">
    <property type="component" value="Chromosome 6"/>
</dbReference>
<evidence type="ECO:0000313" key="5">
    <source>
        <dbReference type="Proteomes" id="UP000294847"/>
    </source>
</evidence>
<dbReference type="InterPro" id="IPR000719">
    <property type="entry name" value="Prot_kinase_dom"/>
</dbReference>
<feature type="compositionally biased region" description="Polar residues" evidence="2">
    <location>
        <begin position="646"/>
        <end position="660"/>
    </location>
</feature>
<feature type="compositionally biased region" description="Pro residues" evidence="2">
    <location>
        <begin position="671"/>
        <end position="691"/>
    </location>
</feature>
<keyword evidence="1" id="KW-0547">Nucleotide-binding</keyword>
<feature type="region of interest" description="Disordered" evidence="2">
    <location>
        <begin position="626"/>
        <end position="721"/>
    </location>
</feature>
<dbReference type="EMBL" id="CP034209">
    <property type="protein sequence ID" value="QBZ64162.1"/>
    <property type="molecule type" value="Genomic_DNA"/>
</dbReference>
<evidence type="ECO:0000259" key="3">
    <source>
        <dbReference type="PROSITE" id="PS50011"/>
    </source>
</evidence>
<reference evidence="4 5" key="1">
    <citation type="journal article" date="2019" name="Mol. Biol. Evol.">
        <title>Blast fungal genomes show frequent chromosomal changes, gene gains and losses, and effector gene turnover.</title>
        <authorList>
            <person name="Gomez Luciano L.B."/>
            <person name="Jason Tsai I."/>
            <person name="Chuma I."/>
            <person name="Tosa Y."/>
            <person name="Chen Y.H."/>
            <person name="Li J.Y."/>
            <person name="Li M.Y."/>
            <person name="Jade Lu M.Y."/>
            <person name="Nakayashiki H."/>
            <person name="Li W.H."/>
        </authorList>
    </citation>
    <scope>NUCLEOTIDE SEQUENCE [LARGE SCALE GENOMIC DNA]</scope>
    <source>
        <strain evidence="4">MZ5-1-6</strain>
    </source>
</reference>
<dbReference type="SMART" id="SM00220">
    <property type="entry name" value="S_TKc"/>
    <property type="match status" value="1"/>
</dbReference>
<dbReference type="InterPro" id="IPR011009">
    <property type="entry name" value="Kinase-like_dom_sf"/>
</dbReference>
<dbReference type="InterPro" id="IPR053083">
    <property type="entry name" value="TF_kinase-domain_protein"/>
</dbReference>
<sequence>MDRDEFLKRCRLISHQCAVECARLQAEGQAQYEVEQQNELRWAYIAQIERLGTDMSLGKYDTEQTRHQGVLANPTAEVQTPQAVRAAIDAEHVIHNDIIVALLKDHKRLMEWSLRSSRLTRMDQLIRMRDNVPTHEQDSYTRQFIQGRMKLDDRVIRKLAAYFKVFHMGDQRLLDRNAFLGQILEDIVQPKPSRWPGLGLQVVEDGLRMAGPVRARSAFRDVPSSRNTRKLQVADERITPMRNSLAAAGFEFEKFLGVGGHGLAALFRCVDRLGQTRRVVVKMDLHQQRASSDFGVAREKNLLTKMTGRMHILQRVSLDRLRANMLSSDPRTRALDESDDIMVLEFMGKGDVYNLICTLVERRLNLNSQILWQIFKCLFKGCVAMAWPDKNAPPYDGAVVSETSQGLENDDDEYADFNEPSSRAIIHFDIDPCNILIGNVDANGVEHDTLPVFKIGDFGVAEIVNRDDVALVWDYRHRGKQETLTPEQFCREWDYIYEAPYYERQRDPTNTLYSTAGRYNKYHNIYQIAVVMWCLITKVHLPQPKLETIYGEDGTTVYTYGKELMGPQYDHVDKALRQALCHCLAHDPDMRPNFVALEELINQRTNPRFWNQAMRDETERLRTELFSNPSPATGPAPQGPSQGPSNRQQPPMSNLRQMHQNARPPHGRPAAQPPMTRPIPSQRPRPGPPHGEPQLRRTNGRIPSRGTASGQRQARRTPPARRVYNAVGRMFVGSLEPRYPPTRRYYGFDYDTHNAQGGYRRRSTASRVRDSLVGTWSKLWDKYKDHSNKR</sequence>
<dbReference type="PROSITE" id="PS50011">
    <property type="entry name" value="PROTEIN_KINASE_DOM"/>
    <property type="match status" value="1"/>
</dbReference>
<keyword evidence="1" id="KW-0067">ATP-binding</keyword>
<feature type="binding site" evidence="1">
    <location>
        <position position="282"/>
    </location>
    <ligand>
        <name>ATP</name>
        <dbReference type="ChEBI" id="CHEBI:30616"/>
    </ligand>
</feature>
<dbReference type="PROSITE" id="PS00107">
    <property type="entry name" value="PROTEIN_KINASE_ATP"/>
    <property type="match status" value="1"/>
</dbReference>
<dbReference type="SUPFAM" id="SSF56112">
    <property type="entry name" value="Protein kinase-like (PK-like)"/>
    <property type="match status" value="1"/>
</dbReference>
<organism evidence="4 5">
    <name type="scientific">Pyricularia oryzae</name>
    <name type="common">Rice blast fungus</name>
    <name type="synonym">Magnaporthe oryzae</name>
    <dbReference type="NCBI Taxonomy" id="318829"/>
    <lineage>
        <taxon>Eukaryota</taxon>
        <taxon>Fungi</taxon>
        <taxon>Dikarya</taxon>
        <taxon>Ascomycota</taxon>
        <taxon>Pezizomycotina</taxon>
        <taxon>Sordariomycetes</taxon>
        <taxon>Sordariomycetidae</taxon>
        <taxon>Magnaporthales</taxon>
        <taxon>Pyriculariaceae</taxon>
        <taxon>Pyricularia</taxon>
    </lineage>
</organism>
<dbReference type="PANTHER" id="PTHR44305:SF2">
    <property type="entry name" value="SI:DKEY-192D15.2"/>
    <property type="match status" value="1"/>
</dbReference>
<dbReference type="Gene3D" id="1.10.510.10">
    <property type="entry name" value="Transferase(Phosphotransferase) domain 1"/>
    <property type="match status" value="1"/>
</dbReference>
<evidence type="ECO:0000313" key="4">
    <source>
        <dbReference type="EMBL" id="QBZ64162.1"/>
    </source>
</evidence>
<evidence type="ECO:0000256" key="2">
    <source>
        <dbReference type="SAM" id="MobiDB-lite"/>
    </source>
</evidence>
<evidence type="ECO:0000256" key="1">
    <source>
        <dbReference type="PROSITE-ProRule" id="PRU10141"/>
    </source>
</evidence>
<feature type="domain" description="Protein kinase" evidence="3">
    <location>
        <begin position="250"/>
        <end position="609"/>
    </location>
</feature>
<dbReference type="PANTHER" id="PTHR44305">
    <property type="entry name" value="SI:DKEY-192D15.2-RELATED"/>
    <property type="match status" value="1"/>
</dbReference>
<dbReference type="GO" id="GO:0050793">
    <property type="term" value="P:regulation of developmental process"/>
    <property type="evidence" value="ECO:0007669"/>
    <property type="project" value="UniProtKB-ARBA"/>
</dbReference>
<accession>A0A4P7NPR3</accession>